<protein>
    <submittedName>
        <fullName evidence="2">Uncharacterized protein</fullName>
    </submittedName>
</protein>
<feature type="compositionally biased region" description="Basic and acidic residues" evidence="1">
    <location>
        <begin position="74"/>
        <end position="89"/>
    </location>
</feature>
<feature type="region of interest" description="Disordered" evidence="1">
    <location>
        <begin position="289"/>
        <end position="371"/>
    </location>
</feature>
<name>A0A699KIJ2_TANCI</name>
<dbReference type="AlphaFoldDB" id="A0A699KIJ2"/>
<feature type="compositionally biased region" description="Basic and acidic residues" evidence="1">
    <location>
        <begin position="362"/>
        <end position="371"/>
    </location>
</feature>
<feature type="compositionally biased region" description="Acidic residues" evidence="1">
    <location>
        <begin position="48"/>
        <end position="73"/>
    </location>
</feature>
<gene>
    <name evidence="2" type="ORF">Tci_664981</name>
</gene>
<feature type="compositionally biased region" description="Basic and acidic residues" evidence="1">
    <location>
        <begin position="333"/>
        <end position="343"/>
    </location>
</feature>
<reference evidence="2" key="1">
    <citation type="journal article" date="2019" name="Sci. Rep.">
        <title>Draft genome of Tanacetum cinerariifolium, the natural source of mosquito coil.</title>
        <authorList>
            <person name="Yamashiro T."/>
            <person name="Shiraishi A."/>
            <person name="Satake H."/>
            <person name="Nakayama K."/>
        </authorList>
    </citation>
    <scope>NUCLEOTIDE SEQUENCE</scope>
</reference>
<proteinExistence type="predicted"/>
<evidence type="ECO:0000313" key="2">
    <source>
        <dbReference type="EMBL" id="GFA93009.1"/>
    </source>
</evidence>
<accession>A0A699KIJ2</accession>
<feature type="compositionally biased region" description="Acidic residues" evidence="1">
    <location>
        <begin position="129"/>
        <end position="144"/>
    </location>
</feature>
<comment type="caution">
    <text evidence="2">The sequence shown here is derived from an EMBL/GenBank/DDBJ whole genome shotgun (WGS) entry which is preliminary data.</text>
</comment>
<feature type="compositionally biased region" description="Basic and acidic residues" evidence="1">
    <location>
        <begin position="298"/>
        <end position="313"/>
    </location>
</feature>
<evidence type="ECO:0000256" key="1">
    <source>
        <dbReference type="SAM" id="MobiDB-lite"/>
    </source>
</evidence>
<sequence length="371" mass="42409">MLEFEAYKTYYAFASGEKTPKPKYVLKKVDSDTSPKQKPIQATKESWGDSDEEDDDEDDFEDDVDNNDDDSDDNDKSDNKRTESDRDEIPDPNLTNVDQNKYEEEEVNERVHILSDYELTDDEKIHDEENIDEEEKDESGFEKEEEDAYVTLTHVLDAQKTGEIKQVNQYAQALSFIPTIVDRYMDNKLGEVINKAIQVHNFDCREEDQAKNNVATPAIEKNVIDSLETVVLTRSSSQPQSSYEAAATLSEFELAKILIDKMKKNKSRELYDELIKSYNTDKDIFKSYDQGTKRRKSSKDAESSRDSKSKENKSSSTSKDASQSRHKSSSKSAHAEEPSHTVEDSSMQQDQEFVTGDNDEQPTDKEVTKAD</sequence>
<dbReference type="EMBL" id="BKCJ010516332">
    <property type="protein sequence ID" value="GFA93009.1"/>
    <property type="molecule type" value="Genomic_DNA"/>
</dbReference>
<organism evidence="2">
    <name type="scientific">Tanacetum cinerariifolium</name>
    <name type="common">Dalmatian daisy</name>
    <name type="synonym">Chrysanthemum cinerariifolium</name>
    <dbReference type="NCBI Taxonomy" id="118510"/>
    <lineage>
        <taxon>Eukaryota</taxon>
        <taxon>Viridiplantae</taxon>
        <taxon>Streptophyta</taxon>
        <taxon>Embryophyta</taxon>
        <taxon>Tracheophyta</taxon>
        <taxon>Spermatophyta</taxon>
        <taxon>Magnoliopsida</taxon>
        <taxon>eudicotyledons</taxon>
        <taxon>Gunneridae</taxon>
        <taxon>Pentapetalae</taxon>
        <taxon>asterids</taxon>
        <taxon>campanulids</taxon>
        <taxon>Asterales</taxon>
        <taxon>Asteraceae</taxon>
        <taxon>Asteroideae</taxon>
        <taxon>Anthemideae</taxon>
        <taxon>Anthemidinae</taxon>
        <taxon>Tanacetum</taxon>
    </lineage>
</organism>
<feature type="region of interest" description="Disordered" evidence="1">
    <location>
        <begin position="19"/>
        <end position="144"/>
    </location>
</feature>